<keyword evidence="3" id="KW-1185">Reference proteome</keyword>
<reference evidence="2" key="1">
    <citation type="submission" date="2023-03" db="EMBL/GenBank/DDBJ databases">
        <title>Massive genome expansion in bonnet fungi (Mycena s.s.) driven by repeated elements and novel gene families across ecological guilds.</title>
        <authorList>
            <consortium name="Lawrence Berkeley National Laboratory"/>
            <person name="Harder C.B."/>
            <person name="Miyauchi S."/>
            <person name="Viragh M."/>
            <person name="Kuo A."/>
            <person name="Thoen E."/>
            <person name="Andreopoulos B."/>
            <person name="Lu D."/>
            <person name="Skrede I."/>
            <person name="Drula E."/>
            <person name="Henrissat B."/>
            <person name="Morin E."/>
            <person name="Kohler A."/>
            <person name="Barry K."/>
            <person name="LaButti K."/>
            <person name="Morin E."/>
            <person name="Salamov A."/>
            <person name="Lipzen A."/>
            <person name="Mereny Z."/>
            <person name="Hegedus B."/>
            <person name="Baldrian P."/>
            <person name="Stursova M."/>
            <person name="Weitz H."/>
            <person name="Taylor A."/>
            <person name="Grigoriev I.V."/>
            <person name="Nagy L.G."/>
            <person name="Martin F."/>
            <person name="Kauserud H."/>
        </authorList>
    </citation>
    <scope>NUCLEOTIDE SEQUENCE</scope>
    <source>
        <strain evidence="2">CBHHK200</strain>
    </source>
</reference>
<dbReference type="Proteomes" id="UP001218188">
    <property type="component" value="Unassembled WGS sequence"/>
</dbReference>
<accession>A0AAD6WRJ3</accession>
<evidence type="ECO:0000256" key="1">
    <source>
        <dbReference type="SAM" id="MobiDB-lite"/>
    </source>
</evidence>
<name>A0AAD6WRJ3_9AGAR</name>
<organism evidence="2 3">
    <name type="scientific">Mycena alexandri</name>
    <dbReference type="NCBI Taxonomy" id="1745969"/>
    <lineage>
        <taxon>Eukaryota</taxon>
        <taxon>Fungi</taxon>
        <taxon>Dikarya</taxon>
        <taxon>Basidiomycota</taxon>
        <taxon>Agaricomycotina</taxon>
        <taxon>Agaricomycetes</taxon>
        <taxon>Agaricomycetidae</taxon>
        <taxon>Agaricales</taxon>
        <taxon>Marasmiineae</taxon>
        <taxon>Mycenaceae</taxon>
        <taxon>Mycena</taxon>
    </lineage>
</organism>
<feature type="region of interest" description="Disordered" evidence="1">
    <location>
        <begin position="482"/>
        <end position="516"/>
    </location>
</feature>
<protein>
    <submittedName>
        <fullName evidence="2">Uncharacterized protein</fullName>
    </submittedName>
</protein>
<dbReference type="AlphaFoldDB" id="A0AAD6WRJ3"/>
<gene>
    <name evidence="2" type="ORF">C8F04DRAFT_1311258</name>
</gene>
<evidence type="ECO:0000313" key="2">
    <source>
        <dbReference type="EMBL" id="KAJ7022415.1"/>
    </source>
</evidence>
<proteinExistence type="predicted"/>
<dbReference type="EMBL" id="JARJCM010000210">
    <property type="protein sequence ID" value="KAJ7022415.1"/>
    <property type="molecule type" value="Genomic_DNA"/>
</dbReference>
<sequence>MRIFPQELIDETIGHLEDDIGASTACALVNSMWTSASQRNIFRSITISSTTQVLALHKALEVKIIRTCCCDSLTACSELFLRGYIQKVHILLAASSSALVAKAIGSVLTSLTRVEGLEVAAEHRRVRDCLYFFDLPPIFLAAMIPVLTNPHFRTLTLVNWEFISADHIPRVPRLAELQLFCCRLRSSLGQNLSVAAASSSLGLFSNINMQLGLLALNSCSGLLEIQRWIANSTTTSTVTISGVSELDNLRPELLQRVQRLELDLTDDIMHESELNFKRLEDLTCGFIGIELDLTIETHLTLVKLLETWLTGAHLKPGSLVHLCLNADCGLLESGEDFSFGIIWTGLKREASISRVFNGVDVGTERGDGEGPRGQAGTQIRVPRFGPIALARFRRRQRGDQTRRWGGSQPIERELVRKLGTILGWHQIGGTTLRTHRSRAFPTAPTWEPDEAMGRVLGDTYILWFQPIERELSPKIGHHSKLAPNRGYHASDPSLSRVSDGADVGTRRGDGKGPRGHVHALVSAHRARIKSENWAPFQAGTKSGVPRFGPIALARFRRRRRGNQTRRWEGS</sequence>
<comment type="caution">
    <text evidence="2">The sequence shown here is derived from an EMBL/GenBank/DDBJ whole genome shotgun (WGS) entry which is preliminary data.</text>
</comment>
<evidence type="ECO:0000313" key="3">
    <source>
        <dbReference type="Proteomes" id="UP001218188"/>
    </source>
</evidence>